<name>A0A6J4JT71_9ACTN</name>
<evidence type="ECO:0000256" key="1">
    <source>
        <dbReference type="SAM" id="MobiDB-lite"/>
    </source>
</evidence>
<organism evidence="2">
    <name type="scientific">uncultured Mycobacteriales bacterium</name>
    <dbReference type="NCBI Taxonomy" id="581187"/>
    <lineage>
        <taxon>Bacteria</taxon>
        <taxon>Bacillati</taxon>
        <taxon>Actinomycetota</taxon>
        <taxon>Actinomycetes</taxon>
        <taxon>Mycobacteriales</taxon>
        <taxon>environmental samples</taxon>
    </lineage>
</organism>
<feature type="region of interest" description="Disordered" evidence="1">
    <location>
        <begin position="1"/>
        <end position="117"/>
    </location>
</feature>
<gene>
    <name evidence="2" type="ORF">AVDCRST_MAG41-4037</name>
</gene>
<feature type="compositionally biased region" description="Low complexity" evidence="1">
    <location>
        <begin position="137"/>
        <end position="150"/>
    </location>
</feature>
<feature type="compositionally biased region" description="Basic and acidic residues" evidence="1">
    <location>
        <begin position="63"/>
        <end position="77"/>
    </location>
</feature>
<reference evidence="2" key="1">
    <citation type="submission" date="2020-02" db="EMBL/GenBank/DDBJ databases">
        <authorList>
            <person name="Meier V. D."/>
        </authorList>
    </citation>
    <scope>NUCLEOTIDE SEQUENCE</scope>
    <source>
        <strain evidence="2">AVDCRST_MAG41</strain>
    </source>
</reference>
<dbReference type="AlphaFoldDB" id="A0A6J4JT71"/>
<feature type="compositionally biased region" description="Basic and acidic residues" evidence="1">
    <location>
        <begin position="87"/>
        <end position="100"/>
    </location>
</feature>
<feature type="non-terminal residue" evidence="2">
    <location>
        <position position="274"/>
    </location>
</feature>
<dbReference type="EMBL" id="CADCTP010000380">
    <property type="protein sequence ID" value="CAA9286602.1"/>
    <property type="molecule type" value="Genomic_DNA"/>
</dbReference>
<feature type="compositionally biased region" description="Basic residues" evidence="1">
    <location>
        <begin position="101"/>
        <end position="110"/>
    </location>
</feature>
<sequence>AGRGAGEGKHRRADGSRTVRGDAGRRVGDRHQAQRRLPAGRAGPGRGGRGGRRRRGRAAAPGRGERALPGRAGDRPGRAHGGGAAARPDRDPGPGDDVHRRPAVRGRPGHLRPAAPGGRAVLVLGGAGGAAGRGGLRARAGGRPAVPGAAVRRDRAADGPGVGRVRGRAALDGRRAARLGPDRPRPAGPVRGAGGPGLPAAGHLRPGAGRVVGADPGADRLPALAARGRPAAGTAAGPAGRRRPGRRGVRRLGLPGRAGRLGAPAGRAAPAAGL</sequence>
<feature type="region of interest" description="Disordered" evidence="1">
    <location>
        <begin position="130"/>
        <end position="274"/>
    </location>
</feature>
<protein>
    <submittedName>
        <fullName evidence="2">TesB-like acyl-CoA thioesterase 3</fullName>
    </submittedName>
</protein>
<proteinExistence type="predicted"/>
<feature type="compositionally biased region" description="Low complexity" evidence="1">
    <location>
        <begin position="251"/>
        <end position="274"/>
    </location>
</feature>
<feature type="compositionally biased region" description="Basic and acidic residues" evidence="1">
    <location>
        <begin position="13"/>
        <end position="32"/>
    </location>
</feature>
<evidence type="ECO:0000313" key="2">
    <source>
        <dbReference type="EMBL" id="CAA9286602.1"/>
    </source>
</evidence>
<feature type="compositionally biased region" description="Low complexity" evidence="1">
    <location>
        <begin position="198"/>
        <end position="239"/>
    </location>
</feature>
<feature type="compositionally biased region" description="Basic and acidic residues" evidence="1">
    <location>
        <begin position="169"/>
        <end position="185"/>
    </location>
</feature>
<feature type="compositionally biased region" description="Basic residues" evidence="1">
    <location>
        <begin position="240"/>
        <end position="250"/>
    </location>
</feature>
<feature type="non-terminal residue" evidence="2">
    <location>
        <position position="1"/>
    </location>
</feature>
<accession>A0A6J4JT71</accession>